<sequence length="453" mass="50882">MASSQRPDYRQDYIARIRYSNALPPPPCPPKLLDIPNTGLSSGQYTSAGFASRLAREQPLNIEADAELGMPIDLVGLPGVFDGDESAIQSLSNPPALHPADRALMRPPNALGKATASAAGASFLRRTEYITSSTTGASKFESSNSSNTMRVRTKRRRQVDISEDDPTNIARHILKGFNLAYPDDAYNGPDTADNLRAAEIVPEDRQAWKMPKHPVNPNLTCIGTYPLLPDWDAMPDTGSYMAYKFMAPPINNPNDPSYDSRLDVALLRPAGQTVEDHNLYVQEQEAHKQDPTIPLPIPRYDFELFLPPDREKVHGIKRNFTTHDPDNDTEIPFDETQDEDGRAKKYFKYELIRTYETQNQVGDPENTYGDVVALAIHDPEQHEEEPLRGTKLQKAAYFYPIIQKTNLRSRRPGKVEMALEEPKVDIIETAARDPDAEVERRRTVRQRYDPIGA</sequence>
<organism evidence="5 6">
    <name type="scientific">Trematosphaeria pertusa</name>
    <dbReference type="NCBI Taxonomy" id="390896"/>
    <lineage>
        <taxon>Eukaryota</taxon>
        <taxon>Fungi</taxon>
        <taxon>Dikarya</taxon>
        <taxon>Ascomycota</taxon>
        <taxon>Pezizomycotina</taxon>
        <taxon>Dothideomycetes</taxon>
        <taxon>Pleosporomycetidae</taxon>
        <taxon>Pleosporales</taxon>
        <taxon>Massarineae</taxon>
        <taxon>Trematosphaeriaceae</taxon>
        <taxon>Trematosphaeria</taxon>
    </lineage>
</organism>
<dbReference type="InterPro" id="IPR007133">
    <property type="entry name" value="RNA_pol_II-assoc_Paf1"/>
</dbReference>
<dbReference type="GO" id="GO:0000993">
    <property type="term" value="F:RNA polymerase II complex binding"/>
    <property type="evidence" value="ECO:0007669"/>
    <property type="project" value="TreeGrafter"/>
</dbReference>
<evidence type="ECO:0000256" key="1">
    <source>
        <dbReference type="ARBA" id="ARBA00004123"/>
    </source>
</evidence>
<protein>
    <submittedName>
        <fullName evidence="5">Paf1-domain-containing protein</fullName>
    </submittedName>
</protein>
<proteinExistence type="inferred from homology"/>
<dbReference type="RefSeq" id="XP_033679483.1">
    <property type="nucleotide sequence ID" value="XM_033829968.1"/>
</dbReference>
<gene>
    <name evidence="5" type="ORF">BU26DRAFT_523126</name>
</gene>
<dbReference type="EMBL" id="ML987203">
    <property type="protein sequence ID" value="KAF2244479.1"/>
    <property type="molecule type" value="Genomic_DNA"/>
</dbReference>
<dbReference type="GO" id="GO:0016593">
    <property type="term" value="C:Cdc73/Paf1 complex"/>
    <property type="evidence" value="ECO:0007669"/>
    <property type="project" value="InterPro"/>
</dbReference>
<evidence type="ECO:0000313" key="6">
    <source>
        <dbReference type="Proteomes" id="UP000800094"/>
    </source>
</evidence>
<dbReference type="Proteomes" id="UP000800094">
    <property type="component" value="Unassembled WGS sequence"/>
</dbReference>
<feature type="compositionally biased region" description="Basic and acidic residues" evidence="4">
    <location>
        <begin position="432"/>
        <end position="441"/>
    </location>
</feature>
<dbReference type="GeneID" id="54583298"/>
<evidence type="ECO:0000256" key="2">
    <source>
        <dbReference type="ARBA" id="ARBA00007560"/>
    </source>
</evidence>
<dbReference type="PANTHER" id="PTHR23188:SF12">
    <property type="entry name" value="RNA POLYMERASE II-ASSOCIATED FACTOR 1 HOMOLOG"/>
    <property type="match status" value="1"/>
</dbReference>
<comment type="similarity">
    <text evidence="2">Belongs to the PAF1 family.</text>
</comment>
<evidence type="ECO:0000256" key="3">
    <source>
        <dbReference type="ARBA" id="ARBA00023242"/>
    </source>
</evidence>
<dbReference type="OrthoDB" id="10260285at2759"/>
<dbReference type="AlphaFoldDB" id="A0A6A6I2U3"/>
<feature type="region of interest" description="Disordered" evidence="4">
    <location>
        <begin position="432"/>
        <end position="453"/>
    </location>
</feature>
<feature type="compositionally biased region" description="Polar residues" evidence="4">
    <location>
        <begin position="135"/>
        <end position="150"/>
    </location>
</feature>
<evidence type="ECO:0000256" key="4">
    <source>
        <dbReference type="SAM" id="MobiDB-lite"/>
    </source>
</evidence>
<evidence type="ECO:0000313" key="5">
    <source>
        <dbReference type="EMBL" id="KAF2244479.1"/>
    </source>
</evidence>
<feature type="region of interest" description="Disordered" evidence="4">
    <location>
        <begin position="135"/>
        <end position="161"/>
    </location>
</feature>
<dbReference type="PANTHER" id="PTHR23188">
    <property type="entry name" value="RNA POLYMERASE II-ASSOCIATED FACTOR 1 HOMOLOG"/>
    <property type="match status" value="1"/>
</dbReference>
<keyword evidence="3" id="KW-0539">Nucleus</keyword>
<dbReference type="GO" id="GO:0006368">
    <property type="term" value="P:transcription elongation by RNA polymerase II"/>
    <property type="evidence" value="ECO:0007669"/>
    <property type="project" value="InterPro"/>
</dbReference>
<dbReference type="Pfam" id="PF03985">
    <property type="entry name" value="Paf1"/>
    <property type="match status" value="1"/>
</dbReference>
<dbReference type="GO" id="GO:0003682">
    <property type="term" value="F:chromatin binding"/>
    <property type="evidence" value="ECO:0007669"/>
    <property type="project" value="TreeGrafter"/>
</dbReference>
<name>A0A6A6I2U3_9PLEO</name>
<accession>A0A6A6I2U3</accession>
<keyword evidence="6" id="KW-1185">Reference proteome</keyword>
<reference evidence="5" key="1">
    <citation type="journal article" date="2020" name="Stud. Mycol.">
        <title>101 Dothideomycetes genomes: a test case for predicting lifestyles and emergence of pathogens.</title>
        <authorList>
            <person name="Haridas S."/>
            <person name="Albert R."/>
            <person name="Binder M."/>
            <person name="Bloem J."/>
            <person name="Labutti K."/>
            <person name="Salamov A."/>
            <person name="Andreopoulos B."/>
            <person name="Baker S."/>
            <person name="Barry K."/>
            <person name="Bills G."/>
            <person name="Bluhm B."/>
            <person name="Cannon C."/>
            <person name="Castanera R."/>
            <person name="Culley D."/>
            <person name="Daum C."/>
            <person name="Ezra D."/>
            <person name="Gonzalez J."/>
            <person name="Henrissat B."/>
            <person name="Kuo A."/>
            <person name="Liang C."/>
            <person name="Lipzen A."/>
            <person name="Lutzoni F."/>
            <person name="Magnuson J."/>
            <person name="Mondo S."/>
            <person name="Nolan M."/>
            <person name="Ohm R."/>
            <person name="Pangilinan J."/>
            <person name="Park H.-J."/>
            <person name="Ramirez L."/>
            <person name="Alfaro M."/>
            <person name="Sun H."/>
            <person name="Tritt A."/>
            <person name="Yoshinaga Y."/>
            <person name="Zwiers L.-H."/>
            <person name="Turgeon B."/>
            <person name="Goodwin S."/>
            <person name="Spatafora J."/>
            <person name="Crous P."/>
            <person name="Grigoriev I."/>
        </authorList>
    </citation>
    <scope>NUCLEOTIDE SEQUENCE</scope>
    <source>
        <strain evidence="5">CBS 122368</strain>
    </source>
</reference>
<comment type="subcellular location">
    <subcellularLocation>
        <location evidence="1">Nucleus</location>
    </subcellularLocation>
</comment>